<keyword evidence="4" id="KW-1185">Reference proteome</keyword>
<dbReference type="SUPFAM" id="SSF50475">
    <property type="entry name" value="FMN-binding split barrel"/>
    <property type="match status" value="1"/>
</dbReference>
<evidence type="ECO:0000259" key="2">
    <source>
        <dbReference type="Pfam" id="PF01243"/>
    </source>
</evidence>
<dbReference type="InterPro" id="IPR012349">
    <property type="entry name" value="Split_barrel_FMN-bd"/>
</dbReference>
<comment type="caution">
    <text evidence="3">The sequence shown here is derived from an EMBL/GenBank/DDBJ whole genome shotgun (WGS) entry which is preliminary data.</text>
</comment>
<organism evidence="3 4">
    <name type="scientific">Prauserella alba</name>
    <dbReference type="NCBI Taxonomy" id="176898"/>
    <lineage>
        <taxon>Bacteria</taxon>
        <taxon>Bacillati</taxon>
        <taxon>Actinomycetota</taxon>
        <taxon>Actinomycetes</taxon>
        <taxon>Pseudonocardiales</taxon>
        <taxon>Pseudonocardiaceae</taxon>
        <taxon>Prauserella</taxon>
    </lineage>
</organism>
<feature type="domain" description="Pyridoxamine 5'-phosphate oxidase N-terminal" evidence="2">
    <location>
        <begin position="64"/>
        <end position="184"/>
    </location>
</feature>
<dbReference type="PANTHER" id="PTHR42815:SF2">
    <property type="entry name" value="FAD-BINDING, PUTATIVE (AFU_ORTHOLOGUE AFUA_6G07600)-RELATED"/>
    <property type="match status" value="1"/>
</dbReference>
<dbReference type="Proteomes" id="UP001500467">
    <property type="component" value="Unassembled WGS sequence"/>
</dbReference>
<sequence>MVTNDDHITTDRTTAEPDTTADTAAHTAASRSSCTEITDVATLTELLGEALPRVWTKERTELTELDRDWLAVSPFCFLATADADGRCDVSPKGDPAGRLVHVLDSSTIAIAERPGNRRADGYRNILANPRVGLNFVVPGHGDTLRINGRARLVSDAPFFADMVVKGHRPVLAVVVHIEQIFFHCSKAFLRAGLWQPESWNPDELPRRAVIADRVENTGMTLGELDDHYGERYHEKLYRG</sequence>
<dbReference type="EMBL" id="BAAALM010000002">
    <property type="protein sequence ID" value="GAA1192981.1"/>
    <property type="molecule type" value="Genomic_DNA"/>
</dbReference>
<protein>
    <submittedName>
        <fullName evidence="3">Pyridoxamine 5'-phosphate oxidase family protein</fullName>
    </submittedName>
</protein>
<dbReference type="PANTHER" id="PTHR42815">
    <property type="entry name" value="FAD-BINDING, PUTATIVE (AFU_ORTHOLOGUE AFUA_6G07600)-RELATED"/>
    <property type="match status" value="1"/>
</dbReference>
<reference evidence="3 4" key="1">
    <citation type="journal article" date="2019" name="Int. J. Syst. Evol. Microbiol.">
        <title>The Global Catalogue of Microorganisms (GCM) 10K type strain sequencing project: providing services to taxonomists for standard genome sequencing and annotation.</title>
        <authorList>
            <consortium name="The Broad Institute Genomics Platform"/>
            <consortium name="The Broad Institute Genome Sequencing Center for Infectious Disease"/>
            <person name="Wu L."/>
            <person name="Ma J."/>
        </authorList>
    </citation>
    <scope>NUCLEOTIDE SEQUENCE [LARGE SCALE GENOMIC DNA]</scope>
    <source>
        <strain evidence="3 4">JCM 13022</strain>
    </source>
</reference>
<dbReference type="InterPro" id="IPR024029">
    <property type="entry name" value="Pyridox_Oxase_FMN-dep"/>
</dbReference>
<feature type="compositionally biased region" description="Basic and acidic residues" evidence="1">
    <location>
        <begin position="1"/>
        <end position="15"/>
    </location>
</feature>
<evidence type="ECO:0000256" key="1">
    <source>
        <dbReference type="SAM" id="MobiDB-lite"/>
    </source>
</evidence>
<accession>A0ABN1V5U2</accession>
<feature type="region of interest" description="Disordered" evidence="1">
    <location>
        <begin position="1"/>
        <end position="27"/>
    </location>
</feature>
<dbReference type="NCBIfam" id="TIGR04025">
    <property type="entry name" value="PPOX_FMN_DR2398"/>
    <property type="match status" value="1"/>
</dbReference>
<proteinExistence type="predicted"/>
<dbReference type="InterPro" id="IPR011576">
    <property type="entry name" value="Pyridox_Oxase_N"/>
</dbReference>
<feature type="compositionally biased region" description="Low complexity" evidence="1">
    <location>
        <begin position="16"/>
        <end position="27"/>
    </location>
</feature>
<gene>
    <name evidence="3" type="ORF">GCM10009675_04450</name>
</gene>
<evidence type="ECO:0000313" key="3">
    <source>
        <dbReference type="EMBL" id="GAA1192981.1"/>
    </source>
</evidence>
<evidence type="ECO:0000313" key="4">
    <source>
        <dbReference type="Proteomes" id="UP001500467"/>
    </source>
</evidence>
<name>A0ABN1V5U2_9PSEU</name>
<dbReference type="Pfam" id="PF01243">
    <property type="entry name" value="PNPOx_N"/>
    <property type="match status" value="1"/>
</dbReference>
<dbReference type="Gene3D" id="2.30.110.10">
    <property type="entry name" value="Electron Transport, Fmn-binding Protein, Chain A"/>
    <property type="match status" value="1"/>
</dbReference>